<reference evidence="2 3" key="1">
    <citation type="submission" date="2019-01" db="EMBL/GenBank/DDBJ databases">
        <title>Genome Assembly of Collichthys lucidus.</title>
        <authorList>
            <person name="Cai M."/>
            <person name="Xiao S."/>
        </authorList>
    </citation>
    <scope>NUCLEOTIDE SEQUENCE [LARGE SCALE GENOMIC DNA]</scope>
    <source>
        <strain evidence="2">JT15FE1705JMU</strain>
        <tissue evidence="2">Muscle</tissue>
    </source>
</reference>
<accession>A0A4U5VGA7</accession>
<name>A0A4U5VGA7_COLLU</name>
<evidence type="ECO:0000313" key="2">
    <source>
        <dbReference type="EMBL" id="TKS86035.1"/>
    </source>
</evidence>
<keyword evidence="3" id="KW-1185">Reference proteome</keyword>
<evidence type="ECO:0000313" key="3">
    <source>
        <dbReference type="Proteomes" id="UP000298787"/>
    </source>
</evidence>
<dbReference type="EMBL" id="CM014094">
    <property type="protein sequence ID" value="TKS86035.1"/>
    <property type="molecule type" value="Genomic_DNA"/>
</dbReference>
<dbReference type="Proteomes" id="UP000298787">
    <property type="component" value="Chromosome 17"/>
</dbReference>
<feature type="region of interest" description="Disordered" evidence="1">
    <location>
        <begin position="1"/>
        <end position="29"/>
    </location>
</feature>
<evidence type="ECO:0000256" key="1">
    <source>
        <dbReference type="SAM" id="MobiDB-lite"/>
    </source>
</evidence>
<feature type="compositionally biased region" description="Polar residues" evidence="1">
    <location>
        <begin position="63"/>
        <end position="84"/>
    </location>
</feature>
<sequence>MTTEERGVKEPVDSQDSGVSSVSLRESQVRERARIVLEERADGPKVTGPKGITARICAKSNNAAIVSPRGTSSRQMTKNSNQPSRYKRLELL</sequence>
<dbReference type="AlphaFoldDB" id="A0A4U5VGA7"/>
<feature type="compositionally biased region" description="Basic and acidic residues" evidence="1">
    <location>
        <begin position="1"/>
        <end position="12"/>
    </location>
</feature>
<protein>
    <submittedName>
        <fullName evidence="2">Uncharacterized protein</fullName>
    </submittedName>
</protein>
<gene>
    <name evidence="2" type="ORF">D9C73_019307</name>
</gene>
<feature type="compositionally biased region" description="Low complexity" evidence="1">
    <location>
        <begin position="14"/>
        <end position="23"/>
    </location>
</feature>
<organism evidence="2 3">
    <name type="scientific">Collichthys lucidus</name>
    <name type="common">Big head croaker</name>
    <name type="synonym">Sciaena lucida</name>
    <dbReference type="NCBI Taxonomy" id="240159"/>
    <lineage>
        <taxon>Eukaryota</taxon>
        <taxon>Metazoa</taxon>
        <taxon>Chordata</taxon>
        <taxon>Craniata</taxon>
        <taxon>Vertebrata</taxon>
        <taxon>Euteleostomi</taxon>
        <taxon>Actinopterygii</taxon>
        <taxon>Neopterygii</taxon>
        <taxon>Teleostei</taxon>
        <taxon>Neoteleostei</taxon>
        <taxon>Acanthomorphata</taxon>
        <taxon>Eupercaria</taxon>
        <taxon>Sciaenidae</taxon>
        <taxon>Collichthys</taxon>
    </lineage>
</organism>
<proteinExistence type="predicted"/>
<feature type="region of interest" description="Disordered" evidence="1">
    <location>
        <begin position="63"/>
        <end position="92"/>
    </location>
</feature>